<organism evidence="2 3">
    <name type="scientific">Ferirhizobium litorale</name>
    <dbReference type="NCBI Taxonomy" id="2927786"/>
    <lineage>
        <taxon>Bacteria</taxon>
        <taxon>Pseudomonadati</taxon>
        <taxon>Pseudomonadota</taxon>
        <taxon>Alphaproteobacteria</taxon>
        <taxon>Hyphomicrobiales</taxon>
        <taxon>Rhizobiaceae</taxon>
        <taxon>Ferirhizobium</taxon>
    </lineage>
</organism>
<protein>
    <recommendedName>
        <fullName evidence="4">Protoheme IX farnesyltransferase</fullName>
    </recommendedName>
</protein>
<reference evidence="2" key="1">
    <citation type="submission" date="2022-03" db="EMBL/GenBank/DDBJ databases">
        <title>Fererhizobium litorale gen. nov., sp. nov., isolated from sandy sediments of the Sea of Japan seashore.</title>
        <authorList>
            <person name="Romanenko L."/>
            <person name="Kurilenko V."/>
            <person name="Otstavnykh N."/>
            <person name="Svetashev V."/>
            <person name="Tekutyeva L."/>
            <person name="Isaeva M."/>
            <person name="Mikhailov V."/>
        </authorList>
    </citation>
    <scope>NUCLEOTIDE SEQUENCE</scope>
    <source>
        <strain evidence="2">KMM 9576</strain>
    </source>
</reference>
<gene>
    <name evidence="2" type="ORF">MRS75_05690</name>
</gene>
<keyword evidence="3" id="KW-1185">Reference proteome</keyword>
<comment type="caution">
    <text evidence="2">The sequence shown here is derived from an EMBL/GenBank/DDBJ whole genome shotgun (WGS) entry which is preliminary data.</text>
</comment>
<sequence length="48" mass="5190">MMETVKLTEAQRKSRRGRNIALGLALGGLVLLFYVVTLVKIGGNMLTG</sequence>
<keyword evidence="1" id="KW-0812">Transmembrane</keyword>
<keyword evidence="1" id="KW-1133">Transmembrane helix</keyword>
<dbReference type="AlphaFoldDB" id="A0AAE3QDJ0"/>
<keyword evidence="1" id="KW-0472">Membrane</keyword>
<evidence type="ECO:0008006" key="4">
    <source>
        <dbReference type="Google" id="ProtNLM"/>
    </source>
</evidence>
<dbReference type="EMBL" id="JALDYZ010000002">
    <property type="protein sequence ID" value="MDI7921575.1"/>
    <property type="molecule type" value="Genomic_DNA"/>
</dbReference>
<dbReference type="RefSeq" id="WP_311794300.1">
    <property type="nucleotide sequence ID" value="NZ_JALDYZ010000002.1"/>
</dbReference>
<accession>A0AAE3QDJ0</accession>
<feature type="transmembrane region" description="Helical" evidence="1">
    <location>
        <begin position="20"/>
        <end position="41"/>
    </location>
</feature>
<proteinExistence type="predicted"/>
<name>A0AAE3QDJ0_9HYPH</name>
<evidence type="ECO:0000313" key="2">
    <source>
        <dbReference type="EMBL" id="MDI7921575.1"/>
    </source>
</evidence>
<evidence type="ECO:0000256" key="1">
    <source>
        <dbReference type="SAM" id="Phobius"/>
    </source>
</evidence>
<evidence type="ECO:0000313" key="3">
    <source>
        <dbReference type="Proteomes" id="UP001161580"/>
    </source>
</evidence>
<dbReference type="Proteomes" id="UP001161580">
    <property type="component" value="Unassembled WGS sequence"/>
</dbReference>